<dbReference type="EMBL" id="PPXC01000007">
    <property type="protein sequence ID" value="POH73446.1"/>
    <property type="molecule type" value="Genomic_DNA"/>
</dbReference>
<evidence type="ECO:0000313" key="2">
    <source>
        <dbReference type="Proteomes" id="UP000237061"/>
    </source>
</evidence>
<gene>
    <name evidence="1" type="ORF">CVS27_11100</name>
</gene>
<name>A0A2S3ZW04_ARTGL</name>
<keyword evidence="2" id="KW-1185">Reference proteome</keyword>
<sequence length="496" mass="55707">MAHRKIQYIHFREEVRKYNPHDLIPFLAAQAARGQDLTTTWDDNWPKGFPPWFFAAAARDSLVYGNKYRHRDMTEAGYINMRNLFTEAHDNPKDGASMTEEDLAVMLGRYAYEQFPYQSSMMEELARPYILFSDTDVPANYRRPGPDEWQEILGGTIEQALGASFIIFVGAMQNNGVFDPAVFTADWYSQVEQAVPSEVGLRVLDLLTATVEEARDDGRSAPELPDYLQRYSYNPLVKTPLIDIGDGLRYAPQPQFVLRAMTTENLYYRGIRQWEGDFGAALGMRVQAYTGRQLRHTGEHTVIDEFRWQQKRRGGVDSSDWFLITPQVTVLIECKSARPGYTAKAGTPDGIKQANAALGKAFVQIKNNADEIRAGNPDYAHVPADRPLVGLVVTAEPFYMANTQPVRRVLPDPGIPILTISLRELELLAVLSPSEVGSGLEAIVANGDLYTWPLMKALPQVLPHLAKDRENSLLSEAYESAFLPLTETWPTGGQDQ</sequence>
<dbReference type="RefSeq" id="WP_103465795.1">
    <property type="nucleotide sequence ID" value="NZ_PPXC01000007.1"/>
</dbReference>
<dbReference type="AlphaFoldDB" id="A0A2S3ZW04"/>
<dbReference type="Proteomes" id="UP000237061">
    <property type="component" value="Unassembled WGS sequence"/>
</dbReference>
<evidence type="ECO:0000313" key="1">
    <source>
        <dbReference type="EMBL" id="POH73446.1"/>
    </source>
</evidence>
<proteinExistence type="predicted"/>
<comment type="caution">
    <text evidence="1">The sequence shown here is derived from an EMBL/GenBank/DDBJ whole genome shotgun (WGS) entry which is preliminary data.</text>
</comment>
<organism evidence="1 2">
    <name type="scientific">Arthrobacter glacialis</name>
    <dbReference type="NCBI Taxonomy" id="1664"/>
    <lineage>
        <taxon>Bacteria</taxon>
        <taxon>Bacillati</taxon>
        <taxon>Actinomycetota</taxon>
        <taxon>Actinomycetes</taxon>
        <taxon>Micrococcales</taxon>
        <taxon>Micrococcaceae</taxon>
        <taxon>Arthrobacter</taxon>
    </lineage>
</organism>
<reference evidence="1 2" key="1">
    <citation type="submission" date="2018-01" db="EMBL/GenBank/DDBJ databases">
        <title>Arthrobacter sp. nov., from glaciers in China.</title>
        <authorList>
            <person name="Liu Q."/>
            <person name="Xin Y.-H."/>
        </authorList>
    </citation>
    <scope>NUCLEOTIDE SEQUENCE [LARGE SCALE GENOMIC DNA]</scope>
    <source>
        <strain evidence="1 2">HLT2-12-2</strain>
    </source>
</reference>
<protein>
    <submittedName>
        <fullName evidence="1">Uncharacterized protein</fullName>
    </submittedName>
</protein>
<accession>A0A2S3ZW04</accession>